<feature type="domain" description="Bacteriophage Mu GpT" evidence="1">
    <location>
        <begin position="8"/>
        <end position="302"/>
    </location>
</feature>
<evidence type="ECO:0000313" key="3">
    <source>
        <dbReference type="Proteomes" id="UP000441399"/>
    </source>
</evidence>
<evidence type="ECO:0000313" key="2">
    <source>
        <dbReference type="EMBL" id="CAA0122864.1"/>
    </source>
</evidence>
<dbReference type="AlphaFoldDB" id="A0A5S9QVA7"/>
<dbReference type="InterPro" id="IPR018774">
    <property type="entry name" value="Phage_Mu_GpT"/>
</dbReference>
<dbReference type="OrthoDB" id="9804833at2"/>
<evidence type="ECO:0000259" key="1">
    <source>
        <dbReference type="Pfam" id="PF10124"/>
    </source>
</evidence>
<sequence length="302" mass="34173">MIITPAAIKSLFVGFKKNFQDGQQEAGPMYTHIATTVPSTTSANTYGWLGKVPSLREWVGDRVINDIKAHSYSITNKSWESTIGVDRDDIEDDEIGIYAPLFQEMGRAVEIHADELVYPLLNNGFTTLCYDGQPYFDDEHPVTAKADGTGTVAQVSNMLVDAGYTGPAWFLMDTTRAIKPIIFQQRKKPKFVQMVDEKDESVFMRKEFRFGVDCRDNVGFSFWQLAFGAKAELTYDNLWAAYTTMRGYTADGSRKLGVRPRTLVVPVALEKQARLLIERERLDNGESNELYKKFEIVVPDYL</sequence>
<protein>
    <recommendedName>
        <fullName evidence="1">Bacteriophage Mu GpT domain-containing protein</fullName>
    </recommendedName>
</protein>
<proteinExistence type="predicted"/>
<dbReference type="EMBL" id="CACSIO010000045">
    <property type="protein sequence ID" value="CAA0122864.1"/>
    <property type="molecule type" value="Genomic_DNA"/>
</dbReference>
<dbReference type="Pfam" id="PF10124">
    <property type="entry name" value="Mu-like_gpT"/>
    <property type="match status" value="1"/>
</dbReference>
<name>A0A5S9QVA7_9GAMM</name>
<organism evidence="2 3">
    <name type="scientific">BD1-7 clade bacterium</name>
    <dbReference type="NCBI Taxonomy" id="2029982"/>
    <lineage>
        <taxon>Bacteria</taxon>
        <taxon>Pseudomonadati</taxon>
        <taxon>Pseudomonadota</taxon>
        <taxon>Gammaproteobacteria</taxon>
        <taxon>Cellvibrionales</taxon>
        <taxon>Spongiibacteraceae</taxon>
        <taxon>BD1-7 clade</taxon>
    </lineage>
</organism>
<reference evidence="2 3" key="1">
    <citation type="submission" date="2019-11" db="EMBL/GenBank/DDBJ databases">
        <authorList>
            <person name="Holert J."/>
        </authorList>
    </citation>
    <scope>NUCLEOTIDE SEQUENCE [LARGE SCALE GENOMIC DNA]</scope>
    <source>
        <strain evidence="2">SB11_3</strain>
    </source>
</reference>
<dbReference type="Proteomes" id="UP000441399">
    <property type="component" value="Unassembled WGS sequence"/>
</dbReference>
<keyword evidence="3" id="KW-1185">Reference proteome</keyword>
<accession>A0A5S9QVA7</accession>
<gene>
    <name evidence="2" type="ORF">OPDIPICF_02699</name>
</gene>